<dbReference type="OrthoDB" id="126820at2759"/>
<dbReference type="Proteomes" id="UP000886595">
    <property type="component" value="Unassembled WGS sequence"/>
</dbReference>
<evidence type="ECO:0000313" key="3">
    <source>
        <dbReference type="EMBL" id="KAG2307638.1"/>
    </source>
</evidence>
<protein>
    <recommendedName>
        <fullName evidence="2">CCHC-type domain-containing protein</fullName>
    </recommendedName>
</protein>
<feature type="domain" description="CCHC-type" evidence="2">
    <location>
        <begin position="86"/>
        <end position="101"/>
    </location>
</feature>
<evidence type="ECO:0000313" key="4">
    <source>
        <dbReference type="Proteomes" id="UP000886595"/>
    </source>
</evidence>
<comment type="caution">
    <text evidence="3">The sequence shown here is derived from an EMBL/GenBank/DDBJ whole genome shotgun (WGS) entry which is preliminary data.</text>
</comment>
<keyword evidence="1" id="KW-0863">Zinc-finger</keyword>
<dbReference type="SUPFAM" id="SSF57756">
    <property type="entry name" value="Retrovirus zinc finger-like domains"/>
    <property type="match status" value="1"/>
</dbReference>
<accession>A0A8X7SJK0</accession>
<keyword evidence="1" id="KW-0479">Metal-binding</keyword>
<sequence length="138" mass="14983">METATSEIPLYSTIYETGGPSTFPAMGSAYAPGGSTPYGDPYATQSSYYGQGGVMFSGVGDGYVDPHRHPYHTMTYLGGSYLYQMCYICGDAGHLAVICTRYVEMMEIPYLPCTQPGAGSTECGRCPNCTMLLYIWRP</sequence>
<dbReference type="GO" id="GO:0008270">
    <property type="term" value="F:zinc ion binding"/>
    <property type="evidence" value="ECO:0007669"/>
    <property type="project" value="UniProtKB-KW"/>
</dbReference>
<proteinExistence type="predicted"/>
<dbReference type="InterPro" id="IPR001878">
    <property type="entry name" value="Znf_CCHC"/>
</dbReference>
<keyword evidence="4" id="KW-1185">Reference proteome</keyword>
<dbReference type="EMBL" id="JAAMPC010000006">
    <property type="protein sequence ID" value="KAG2307638.1"/>
    <property type="molecule type" value="Genomic_DNA"/>
</dbReference>
<dbReference type="GO" id="GO:0003676">
    <property type="term" value="F:nucleic acid binding"/>
    <property type="evidence" value="ECO:0007669"/>
    <property type="project" value="InterPro"/>
</dbReference>
<evidence type="ECO:0000259" key="2">
    <source>
        <dbReference type="PROSITE" id="PS50158"/>
    </source>
</evidence>
<dbReference type="AlphaFoldDB" id="A0A8X7SJK0"/>
<dbReference type="InterPro" id="IPR036875">
    <property type="entry name" value="Znf_CCHC_sf"/>
</dbReference>
<reference evidence="3 4" key="1">
    <citation type="submission" date="2020-02" db="EMBL/GenBank/DDBJ databases">
        <authorList>
            <person name="Ma Q."/>
            <person name="Huang Y."/>
            <person name="Song X."/>
            <person name="Pei D."/>
        </authorList>
    </citation>
    <scope>NUCLEOTIDE SEQUENCE [LARGE SCALE GENOMIC DNA]</scope>
    <source>
        <strain evidence="3">Sxm20200214</strain>
        <tissue evidence="3">Leaf</tissue>
    </source>
</reference>
<evidence type="ECO:0000256" key="1">
    <source>
        <dbReference type="PROSITE-ProRule" id="PRU00047"/>
    </source>
</evidence>
<organism evidence="3 4">
    <name type="scientific">Brassica carinata</name>
    <name type="common">Ethiopian mustard</name>
    <name type="synonym">Abyssinian cabbage</name>
    <dbReference type="NCBI Taxonomy" id="52824"/>
    <lineage>
        <taxon>Eukaryota</taxon>
        <taxon>Viridiplantae</taxon>
        <taxon>Streptophyta</taxon>
        <taxon>Embryophyta</taxon>
        <taxon>Tracheophyta</taxon>
        <taxon>Spermatophyta</taxon>
        <taxon>Magnoliopsida</taxon>
        <taxon>eudicotyledons</taxon>
        <taxon>Gunneridae</taxon>
        <taxon>Pentapetalae</taxon>
        <taxon>rosids</taxon>
        <taxon>malvids</taxon>
        <taxon>Brassicales</taxon>
        <taxon>Brassicaceae</taxon>
        <taxon>Brassiceae</taxon>
        <taxon>Brassica</taxon>
    </lineage>
</organism>
<keyword evidence="1" id="KW-0862">Zinc</keyword>
<gene>
    <name evidence="3" type="ORF">Bca52824_027386</name>
</gene>
<dbReference type="PROSITE" id="PS50158">
    <property type="entry name" value="ZF_CCHC"/>
    <property type="match status" value="1"/>
</dbReference>
<name>A0A8X7SJK0_BRACI</name>